<dbReference type="GO" id="GO:0005886">
    <property type="term" value="C:plasma membrane"/>
    <property type="evidence" value="ECO:0007669"/>
    <property type="project" value="TreeGrafter"/>
</dbReference>
<evidence type="ECO:0000313" key="4">
    <source>
        <dbReference type="Ensembl" id="ENSFALP00000022570.1"/>
    </source>
</evidence>
<organism evidence="4 5">
    <name type="scientific">Ficedula albicollis</name>
    <name type="common">Collared flycatcher</name>
    <name type="synonym">Muscicapa albicollis</name>
    <dbReference type="NCBI Taxonomy" id="59894"/>
    <lineage>
        <taxon>Eukaryota</taxon>
        <taxon>Metazoa</taxon>
        <taxon>Chordata</taxon>
        <taxon>Craniata</taxon>
        <taxon>Vertebrata</taxon>
        <taxon>Euteleostomi</taxon>
        <taxon>Archelosauria</taxon>
        <taxon>Archosauria</taxon>
        <taxon>Dinosauria</taxon>
        <taxon>Saurischia</taxon>
        <taxon>Theropoda</taxon>
        <taxon>Coelurosauria</taxon>
        <taxon>Aves</taxon>
        <taxon>Neognathae</taxon>
        <taxon>Neoaves</taxon>
        <taxon>Telluraves</taxon>
        <taxon>Australaves</taxon>
        <taxon>Passeriformes</taxon>
        <taxon>Muscicapidae</taxon>
        <taxon>Ficedula</taxon>
    </lineage>
</organism>
<dbReference type="InterPro" id="IPR050413">
    <property type="entry name" value="TCR_beta_variable"/>
</dbReference>
<reference evidence="4" key="2">
    <citation type="submission" date="2025-09" db="UniProtKB">
        <authorList>
            <consortium name="Ensembl"/>
        </authorList>
    </citation>
    <scope>IDENTIFICATION</scope>
</reference>
<dbReference type="Pfam" id="PF07686">
    <property type="entry name" value="V-set"/>
    <property type="match status" value="1"/>
</dbReference>
<dbReference type="SUPFAM" id="SSF48726">
    <property type="entry name" value="Immunoglobulin"/>
    <property type="match status" value="1"/>
</dbReference>
<keyword evidence="5" id="KW-1185">Reference proteome</keyword>
<dbReference type="GO" id="GO:0007166">
    <property type="term" value="P:cell surface receptor signaling pathway"/>
    <property type="evidence" value="ECO:0007669"/>
    <property type="project" value="TreeGrafter"/>
</dbReference>
<dbReference type="InterPro" id="IPR013106">
    <property type="entry name" value="Ig_V-set"/>
</dbReference>
<dbReference type="Ensembl" id="ENSFALT00000044776.1">
    <property type="protein sequence ID" value="ENSFALP00000022570.1"/>
    <property type="gene ID" value="ENSFALG00000026973.1"/>
</dbReference>
<name>A0A803VIL4_FICAL</name>
<accession>A0A803VIL4</accession>
<dbReference type="Proteomes" id="UP000016665">
    <property type="component" value="Unplaced"/>
</dbReference>
<sequence length="138" mass="15652">MDFQRFLVAILLPVGKWPSLPPEQLHWSCCCLLSRAPSWAIQQSPDTIVVREGDPVTLECSASAKNFVNMYWYKLPVEKNATMQLVVYSVEGSKADIEKEFQNRFQSNGTKNNHLSVKIEHALLSDTGTYFCAEQDPQ</sequence>
<protein>
    <recommendedName>
        <fullName evidence="3">Ig-like domain-containing protein</fullName>
    </recommendedName>
</protein>
<dbReference type="GO" id="GO:0002376">
    <property type="term" value="P:immune system process"/>
    <property type="evidence" value="ECO:0007669"/>
    <property type="project" value="UniProtKB-KW"/>
</dbReference>
<proteinExistence type="predicted"/>
<dbReference type="InterPro" id="IPR013783">
    <property type="entry name" value="Ig-like_fold"/>
</dbReference>
<dbReference type="GeneTree" id="ENSGT01030000235295"/>
<dbReference type="PANTHER" id="PTHR23268">
    <property type="entry name" value="T-CELL RECEPTOR BETA CHAIN"/>
    <property type="match status" value="1"/>
</dbReference>
<evidence type="ECO:0000256" key="1">
    <source>
        <dbReference type="ARBA" id="ARBA00022729"/>
    </source>
</evidence>
<evidence type="ECO:0000313" key="5">
    <source>
        <dbReference type="Proteomes" id="UP000016665"/>
    </source>
</evidence>
<dbReference type="PROSITE" id="PS50835">
    <property type="entry name" value="IG_LIKE"/>
    <property type="match status" value="1"/>
</dbReference>
<keyword evidence="1" id="KW-0732">Signal</keyword>
<dbReference type="InterPro" id="IPR007110">
    <property type="entry name" value="Ig-like_dom"/>
</dbReference>
<dbReference type="SMART" id="SM00406">
    <property type="entry name" value="IGv"/>
    <property type="match status" value="1"/>
</dbReference>
<feature type="domain" description="Ig-like" evidence="3">
    <location>
        <begin position="37"/>
        <end position="138"/>
    </location>
</feature>
<keyword evidence="2" id="KW-0391">Immunity</keyword>
<dbReference type="Gene3D" id="2.60.40.10">
    <property type="entry name" value="Immunoglobulins"/>
    <property type="match status" value="1"/>
</dbReference>
<dbReference type="AlphaFoldDB" id="A0A803VIL4"/>
<reference evidence="4" key="1">
    <citation type="submission" date="2025-08" db="UniProtKB">
        <authorList>
            <consortium name="Ensembl"/>
        </authorList>
    </citation>
    <scope>IDENTIFICATION</scope>
</reference>
<evidence type="ECO:0000259" key="3">
    <source>
        <dbReference type="PROSITE" id="PS50835"/>
    </source>
</evidence>
<evidence type="ECO:0000256" key="2">
    <source>
        <dbReference type="ARBA" id="ARBA00022859"/>
    </source>
</evidence>
<dbReference type="InterPro" id="IPR036179">
    <property type="entry name" value="Ig-like_dom_sf"/>
</dbReference>